<keyword evidence="7 9" id="KW-0456">Lyase</keyword>
<dbReference type="RefSeq" id="WP_204732125.1">
    <property type="nucleotide sequence ID" value="NZ_JAVDWE010000010.1"/>
</dbReference>
<feature type="domain" description="Dihydroxy-acid/6-phosphogluconate dehydratase C-terminal" evidence="12">
    <location>
        <begin position="413"/>
        <end position="605"/>
    </location>
</feature>
<dbReference type="InterPro" id="IPR000581">
    <property type="entry name" value="ILV_EDD_N"/>
</dbReference>
<evidence type="ECO:0000256" key="5">
    <source>
        <dbReference type="ARBA" id="ARBA00023014"/>
    </source>
</evidence>
<dbReference type="GO" id="GO:0004456">
    <property type="term" value="F:phosphogluconate dehydratase activity"/>
    <property type="evidence" value="ECO:0007669"/>
    <property type="project" value="UniProtKB-EC"/>
</dbReference>
<dbReference type="SUPFAM" id="SSF143975">
    <property type="entry name" value="IlvD/EDD N-terminal domain-like"/>
    <property type="match status" value="1"/>
</dbReference>
<dbReference type="PANTHER" id="PTHR43661">
    <property type="entry name" value="D-XYLONATE DEHYDRATASE"/>
    <property type="match status" value="1"/>
</dbReference>
<dbReference type="NCBIfam" id="TIGR01196">
    <property type="entry name" value="edd"/>
    <property type="match status" value="1"/>
</dbReference>
<feature type="domain" description="Dihydroxy-acid/6-phosphogluconate dehydratase N-terminal" evidence="11">
    <location>
        <begin position="72"/>
        <end position="386"/>
    </location>
</feature>
<evidence type="ECO:0000256" key="6">
    <source>
        <dbReference type="ARBA" id="ARBA00023064"/>
    </source>
</evidence>
<comment type="pathway">
    <text evidence="9">Carbohydrate metabolism; Entner-Doudoroff pathway.</text>
</comment>
<proteinExistence type="inferred from homology"/>
<dbReference type="Gene3D" id="3.50.30.80">
    <property type="entry name" value="IlvD/EDD C-terminal domain-like"/>
    <property type="match status" value="1"/>
</dbReference>
<dbReference type="Proteomes" id="UP001265550">
    <property type="component" value="Unassembled WGS sequence"/>
</dbReference>
<dbReference type="InterPro" id="IPR037237">
    <property type="entry name" value="IlvD/EDD_N"/>
</dbReference>
<keyword evidence="8 9" id="KW-0119">Carbohydrate metabolism</keyword>
<evidence type="ECO:0000313" key="14">
    <source>
        <dbReference type="Proteomes" id="UP001265550"/>
    </source>
</evidence>
<organism evidence="13 14">
    <name type="scientific">Hydrogenophaga laconesensis</name>
    <dbReference type="NCBI Taxonomy" id="1805971"/>
    <lineage>
        <taxon>Bacteria</taxon>
        <taxon>Pseudomonadati</taxon>
        <taxon>Pseudomonadota</taxon>
        <taxon>Betaproteobacteria</taxon>
        <taxon>Burkholderiales</taxon>
        <taxon>Comamonadaceae</taxon>
        <taxon>Hydrogenophaga</taxon>
    </lineage>
</organism>
<dbReference type="EC" id="4.2.1.12" evidence="9 10"/>
<keyword evidence="6 9" id="KW-0311">Gluconate utilization</keyword>
<gene>
    <name evidence="9" type="primary">edd</name>
    <name evidence="13" type="ORF">J2X09_003450</name>
</gene>
<evidence type="ECO:0000256" key="9">
    <source>
        <dbReference type="HAMAP-Rule" id="MF_02094"/>
    </source>
</evidence>
<evidence type="ECO:0000256" key="1">
    <source>
        <dbReference type="ARBA" id="ARBA00006486"/>
    </source>
</evidence>
<reference evidence="13 14" key="1">
    <citation type="submission" date="2023-07" db="EMBL/GenBank/DDBJ databases">
        <title>Sorghum-associated microbial communities from plants grown in Nebraska, USA.</title>
        <authorList>
            <person name="Schachtman D."/>
        </authorList>
    </citation>
    <scope>NUCLEOTIDE SEQUENCE [LARGE SCALE GENOMIC DNA]</scope>
    <source>
        <strain evidence="13 14">BE240</strain>
    </source>
</reference>
<dbReference type="InterPro" id="IPR004786">
    <property type="entry name" value="6-phosphgluc_deHydtase"/>
</dbReference>
<comment type="caution">
    <text evidence="13">The sequence shown here is derived from an EMBL/GenBank/DDBJ whole genome shotgun (WGS) entry which is preliminary data.</text>
</comment>
<dbReference type="InterPro" id="IPR042096">
    <property type="entry name" value="Dihydro-acid_dehy_C"/>
</dbReference>
<dbReference type="PROSITE" id="PS00887">
    <property type="entry name" value="ILVD_EDD_2"/>
    <property type="match status" value="1"/>
</dbReference>
<evidence type="ECO:0000259" key="11">
    <source>
        <dbReference type="Pfam" id="PF00920"/>
    </source>
</evidence>
<accession>A0ABU1VES2</accession>
<evidence type="ECO:0000256" key="2">
    <source>
        <dbReference type="ARBA" id="ARBA00022485"/>
    </source>
</evidence>
<dbReference type="Pfam" id="PF00920">
    <property type="entry name" value="ILVD_EDD_N"/>
    <property type="match status" value="1"/>
</dbReference>
<dbReference type="PROSITE" id="PS00886">
    <property type="entry name" value="ILVD_EDD_1"/>
    <property type="match status" value="1"/>
</dbReference>
<name>A0ABU1VES2_9BURK</name>
<feature type="binding site" evidence="9">
    <location>
        <position position="227"/>
    </location>
    <ligand>
        <name>[4Fe-4S] cluster</name>
        <dbReference type="ChEBI" id="CHEBI:49883"/>
    </ligand>
</feature>
<comment type="similarity">
    <text evidence="1 9">Belongs to the IlvD/Edd family.</text>
</comment>
<dbReference type="InterPro" id="IPR020558">
    <property type="entry name" value="DiOHA_6PGluconate_deHydtase_CS"/>
</dbReference>
<keyword evidence="2 9" id="KW-0004">4Fe-4S</keyword>
<keyword evidence="3 9" id="KW-0479">Metal-binding</keyword>
<dbReference type="PANTHER" id="PTHR43661:SF1">
    <property type="entry name" value="PHOSPHOGLUCONATE DEHYDRATASE"/>
    <property type="match status" value="1"/>
</dbReference>
<dbReference type="HAMAP" id="MF_02094">
    <property type="entry name" value="Edd"/>
    <property type="match status" value="1"/>
</dbReference>
<evidence type="ECO:0000259" key="12">
    <source>
        <dbReference type="Pfam" id="PF24877"/>
    </source>
</evidence>
<keyword evidence="4 9" id="KW-0408">Iron</keyword>
<keyword evidence="5 9" id="KW-0411">Iron-sulfur</keyword>
<protein>
    <recommendedName>
        <fullName evidence="9 10">Phosphogluconate dehydratase</fullName>
        <ecNumber evidence="9 10">4.2.1.12</ecNumber>
    </recommendedName>
</protein>
<evidence type="ECO:0000256" key="8">
    <source>
        <dbReference type="ARBA" id="ARBA00023277"/>
    </source>
</evidence>
<evidence type="ECO:0000313" key="13">
    <source>
        <dbReference type="EMBL" id="MDR7095698.1"/>
    </source>
</evidence>
<dbReference type="InterPro" id="IPR056740">
    <property type="entry name" value="ILV_EDD_C"/>
</dbReference>
<evidence type="ECO:0000256" key="4">
    <source>
        <dbReference type="ARBA" id="ARBA00023004"/>
    </source>
</evidence>
<comment type="cofactor">
    <cofactor evidence="9">
        <name>[4Fe-4S] cluster</name>
        <dbReference type="ChEBI" id="CHEBI:49883"/>
    </cofactor>
    <text evidence="9">Binds 1 [4Fe-4S] cluster.</text>
</comment>
<comment type="function">
    <text evidence="9">Catalyzes the dehydration of 6-phospho-D-gluconate to 2-dehydro-3-deoxy-6-phospho-D-gluconate.</text>
</comment>
<comment type="catalytic activity">
    <reaction evidence="9">
        <text>6-phospho-D-gluconate = 2-dehydro-3-deoxy-6-phospho-D-gluconate + H2O</text>
        <dbReference type="Rhea" id="RHEA:17277"/>
        <dbReference type="ChEBI" id="CHEBI:15377"/>
        <dbReference type="ChEBI" id="CHEBI:57569"/>
        <dbReference type="ChEBI" id="CHEBI:58759"/>
        <dbReference type="EC" id="4.2.1.12"/>
    </reaction>
</comment>
<sequence>MTNHAPLHPTLALVTQRITERSAATRATYLASMAAQRKKGTQRTGMGCANMAHTTAALPKADKLKIHAERSPHLGIVTAYNDMLSAHQPYETYPQKIRDHAHALGATAQVAGGVPAMCDGVTQGAAGMELSLFSRDVIALSTAVALSHNVFDAALMLGVCDKIVPGLFMGALQFGHLSTVFVPAGPMTSGLSNDAKAKVRQQYAQGLVGRDALLESEAQAYHSPGTCTFYGTANSNQMLMEIMGLHLPGASFVNPGTPLRDALTLGAVKRAVANTGRTGEPALSLSDIVTEKALVNGIVGLLATGGSTNHTLHLVAMARAAGVLIDWDDFAELSHVIPLLARVYPNGSADVNHFHAAGGMGFLMRQLLDAGLLHADVQTVMGPGLEAYTREPWLDNGQLAWRPVPERSGDLSVLRPVSEPFSADGGLRLLQGNLGRSVVKVSAVKPEHRVVRAQAVVVSDQQDLLTLFNEGKLERDLVAVVRYQGPRANGMPELHKLTPPLAVLQDKGFKVALVTDGRMSGASGKVPAAIHLSPEALADGPIARVRDGDWITLDCERGVLELEVNERSLARRKVQHPDLSANEHGTGRELFGLFRQHAGPAEWGASPLFGTVPAEHPNATVESPSA</sequence>
<dbReference type="Pfam" id="PF24877">
    <property type="entry name" value="ILV_EDD_C"/>
    <property type="match status" value="1"/>
</dbReference>
<evidence type="ECO:0000256" key="3">
    <source>
        <dbReference type="ARBA" id="ARBA00022723"/>
    </source>
</evidence>
<feature type="binding site" evidence="9">
    <location>
        <position position="160"/>
    </location>
    <ligand>
        <name>[4Fe-4S] cluster</name>
        <dbReference type="ChEBI" id="CHEBI:49883"/>
    </ligand>
</feature>
<dbReference type="SUPFAM" id="SSF52016">
    <property type="entry name" value="LeuD/IlvD-like"/>
    <property type="match status" value="1"/>
</dbReference>
<evidence type="ECO:0000256" key="10">
    <source>
        <dbReference type="NCBIfam" id="TIGR01196"/>
    </source>
</evidence>
<evidence type="ECO:0000256" key="7">
    <source>
        <dbReference type="ARBA" id="ARBA00023239"/>
    </source>
</evidence>
<keyword evidence="14" id="KW-1185">Reference proteome</keyword>
<dbReference type="EMBL" id="JAVDWE010000010">
    <property type="protein sequence ID" value="MDR7095698.1"/>
    <property type="molecule type" value="Genomic_DNA"/>
</dbReference>